<dbReference type="InterPro" id="IPR050595">
    <property type="entry name" value="Bact_response_regulator"/>
</dbReference>
<feature type="domain" description="Response regulatory" evidence="3">
    <location>
        <begin position="4"/>
        <end position="120"/>
    </location>
</feature>
<dbReference type="RefSeq" id="WP_072709967.1">
    <property type="nucleotide sequence ID" value="NZ_FMJB01000066.1"/>
</dbReference>
<dbReference type="SMART" id="SM00448">
    <property type="entry name" value="REC"/>
    <property type="match status" value="1"/>
</dbReference>
<protein>
    <recommendedName>
        <fullName evidence="3">Response regulatory domain-containing protein</fullName>
    </recommendedName>
</protein>
<keyword evidence="5" id="KW-1185">Reference proteome</keyword>
<evidence type="ECO:0000259" key="3">
    <source>
        <dbReference type="PROSITE" id="PS50110"/>
    </source>
</evidence>
<dbReference type="EMBL" id="FMJB01000066">
    <property type="protein sequence ID" value="SCM69869.1"/>
    <property type="molecule type" value="Genomic_DNA"/>
</dbReference>
<dbReference type="InterPro" id="IPR001789">
    <property type="entry name" value="Sig_transdc_resp-reg_receiver"/>
</dbReference>
<keyword evidence="1 2" id="KW-0597">Phosphoprotein</keyword>
<dbReference type="AlphaFoldDB" id="A0A1M4N4Z4"/>
<dbReference type="Proteomes" id="UP000184085">
    <property type="component" value="Unassembled WGS sequence"/>
</dbReference>
<dbReference type="InterPro" id="IPR011006">
    <property type="entry name" value="CheY-like_superfamily"/>
</dbReference>
<proteinExistence type="predicted"/>
<dbReference type="PANTHER" id="PTHR44591">
    <property type="entry name" value="STRESS RESPONSE REGULATOR PROTEIN 1"/>
    <property type="match status" value="1"/>
</dbReference>
<gene>
    <name evidence="4" type="ORF">KARMA_4112</name>
</gene>
<feature type="modified residue" description="4-aspartylphosphate" evidence="2">
    <location>
        <position position="53"/>
    </location>
</feature>
<evidence type="ECO:0000256" key="1">
    <source>
        <dbReference type="ARBA" id="ARBA00022553"/>
    </source>
</evidence>
<reference evidence="5" key="1">
    <citation type="submission" date="2016-09" db="EMBL/GenBank/DDBJ databases">
        <authorList>
            <person name="Wibberg D."/>
        </authorList>
    </citation>
    <scope>NUCLEOTIDE SEQUENCE [LARGE SCALE GENOMIC DNA]</scope>
</reference>
<dbReference type="Pfam" id="PF00072">
    <property type="entry name" value="Response_reg"/>
    <property type="match status" value="1"/>
</dbReference>
<name>A0A1M4N4Z4_9RHOB</name>
<evidence type="ECO:0000256" key="2">
    <source>
        <dbReference type="PROSITE-ProRule" id="PRU00169"/>
    </source>
</evidence>
<dbReference type="Gene3D" id="3.40.50.2300">
    <property type="match status" value="1"/>
</dbReference>
<sequence length="121" mass="12961">MSKEILIVDDSPSVRRMVSMTLQQAGYAVTEAVDGAKGLEAAKSHRYAMVITDQNMPNMTGLEFIQAYRADPSSSGVPIIFLSTESEGGLKEAARAAGALGWMVKPFEQEQLLAVVKKVAG</sequence>
<evidence type="ECO:0000313" key="4">
    <source>
        <dbReference type="EMBL" id="SCM69869.1"/>
    </source>
</evidence>
<accession>A0A1M4N4Z4</accession>
<dbReference type="GO" id="GO:0000160">
    <property type="term" value="P:phosphorelay signal transduction system"/>
    <property type="evidence" value="ECO:0007669"/>
    <property type="project" value="InterPro"/>
</dbReference>
<dbReference type="PANTHER" id="PTHR44591:SF25">
    <property type="entry name" value="CHEMOTAXIS TWO-COMPONENT RESPONSE REGULATOR"/>
    <property type="match status" value="1"/>
</dbReference>
<evidence type="ECO:0000313" key="5">
    <source>
        <dbReference type="Proteomes" id="UP000184085"/>
    </source>
</evidence>
<dbReference type="PROSITE" id="PS50110">
    <property type="entry name" value="RESPONSE_REGULATORY"/>
    <property type="match status" value="1"/>
</dbReference>
<dbReference type="SUPFAM" id="SSF52172">
    <property type="entry name" value="CheY-like"/>
    <property type="match status" value="1"/>
</dbReference>
<organism evidence="4 5">
    <name type="scientific">Donghicola eburneus</name>
    <dbReference type="NCBI Taxonomy" id="393278"/>
    <lineage>
        <taxon>Bacteria</taxon>
        <taxon>Pseudomonadati</taxon>
        <taxon>Pseudomonadota</taxon>
        <taxon>Alphaproteobacteria</taxon>
        <taxon>Rhodobacterales</taxon>
        <taxon>Roseobacteraceae</taxon>
        <taxon>Donghicola</taxon>
    </lineage>
</organism>